<comment type="similarity">
    <text evidence="3">Belongs to the RSA3 family.</text>
</comment>
<feature type="compositionally biased region" description="Basic residues" evidence="8">
    <location>
        <begin position="9"/>
        <end position="22"/>
    </location>
</feature>
<keyword evidence="11" id="KW-1185">Reference proteome</keyword>
<evidence type="ECO:0000259" key="9">
    <source>
        <dbReference type="Pfam" id="PF14615"/>
    </source>
</evidence>
<comment type="function">
    <text evidence="1">Required for efficient biogenesis of the 60S ribosomal subunit.</text>
</comment>
<feature type="compositionally biased region" description="Low complexity" evidence="8">
    <location>
        <begin position="24"/>
        <end position="34"/>
    </location>
</feature>
<evidence type="ECO:0000256" key="4">
    <source>
        <dbReference type="ARBA" id="ARBA00015339"/>
    </source>
</evidence>
<proteinExistence type="inferred from homology"/>
<feature type="region of interest" description="Disordered" evidence="8">
    <location>
        <begin position="193"/>
        <end position="214"/>
    </location>
</feature>
<feature type="compositionally biased region" description="Low complexity" evidence="8">
    <location>
        <begin position="56"/>
        <end position="69"/>
    </location>
</feature>
<evidence type="ECO:0000256" key="5">
    <source>
        <dbReference type="ARBA" id="ARBA00022517"/>
    </source>
</evidence>
<dbReference type="Pfam" id="PF14615">
    <property type="entry name" value="Rsa3"/>
    <property type="match status" value="1"/>
</dbReference>
<keyword evidence="6" id="KW-0539">Nucleus</keyword>
<evidence type="ECO:0000256" key="7">
    <source>
        <dbReference type="ARBA" id="ARBA00023274"/>
    </source>
</evidence>
<evidence type="ECO:0000256" key="1">
    <source>
        <dbReference type="ARBA" id="ARBA00003035"/>
    </source>
</evidence>
<dbReference type="InterPro" id="IPR028217">
    <property type="entry name" value="Rsa3_C"/>
</dbReference>
<keyword evidence="7" id="KW-0687">Ribonucleoprotein</keyword>
<comment type="caution">
    <text evidence="10">The sequence shown here is derived from an EMBL/GenBank/DDBJ whole genome shotgun (WGS) entry which is preliminary data.</text>
</comment>
<evidence type="ECO:0000256" key="8">
    <source>
        <dbReference type="SAM" id="MobiDB-lite"/>
    </source>
</evidence>
<organism evidence="10 11">
    <name type="scientific">Hohenbuehelia grisea</name>
    <dbReference type="NCBI Taxonomy" id="104357"/>
    <lineage>
        <taxon>Eukaryota</taxon>
        <taxon>Fungi</taxon>
        <taxon>Dikarya</taxon>
        <taxon>Basidiomycota</taxon>
        <taxon>Agaricomycotina</taxon>
        <taxon>Agaricomycetes</taxon>
        <taxon>Agaricomycetidae</taxon>
        <taxon>Agaricales</taxon>
        <taxon>Pleurotineae</taxon>
        <taxon>Pleurotaceae</taxon>
        <taxon>Hohenbuehelia</taxon>
    </lineage>
</organism>
<sequence length="214" mass="22681">MAPPPKATKPMRKRNRKRKRRAASTDSSSSSSSSDSDESVALTPKVTSTPIAPEQSSSDESSSSSSSSDSDSDLDDHVTPSHQQPSVEHSAPGAERPRRERGRSPPSRSPSPPSTAIPSFLPASTSSSDNPGDATAAADQEQQLKDRFRKFWMASVAEGFGDDLEKLRKEPNLTTSRLGLLIDSLAAGADVFSSSSASHNGINEMDVVLNQSSP</sequence>
<reference evidence="11" key="1">
    <citation type="submission" date="2024-06" db="EMBL/GenBank/DDBJ databases">
        <title>Multi-omics analyses provide insights into the biosynthesis of the anticancer antibiotic pleurotin in Hohenbuehelia grisea.</title>
        <authorList>
            <person name="Weaver J.A."/>
            <person name="Alberti F."/>
        </authorList>
    </citation>
    <scope>NUCLEOTIDE SEQUENCE [LARGE SCALE GENOMIC DNA]</scope>
    <source>
        <strain evidence="11">T-177</strain>
    </source>
</reference>
<name>A0ABR3JEM0_9AGAR</name>
<comment type="subcellular location">
    <subcellularLocation>
        <location evidence="2">Nucleus</location>
        <location evidence="2">Nucleolus</location>
    </subcellularLocation>
</comment>
<evidence type="ECO:0000313" key="11">
    <source>
        <dbReference type="Proteomes" id="UP001556367"/>
    </source>
</evidence>
<gene>
    <name evidence="10" type="ORF">HGRIS_005291</name>
</gene>
<evidence type="ECO:0000313" key="10">
    <source>
        <dbReference type="EMBL" id="KAL0954154.1"/>
    </source>
</evidence>
<evidence type="ECO:0000256" key="3">
    <source>
        <dbReference type="ARBA" id="ARBA00006256"/>
    </source>
</evidence>
<evidence type="ECO:0000256" key="6">
    <source>
        <dbReference type="ARBA" id="ARBA00023242"/>
    </source>
</evidence>
<dbReference type="Proteomes" id="UP001556367">
    <property type="component" value="Unassembled WGS sequence"/>
</dbReference>
<accession>A0ABR3JEM0</accession>
<dbReference type="EMBL" id="JASNQZ010000008">
    <property type="protein sequence ID" value="KAL0954154.1"/>
    <property type="molecule type" value="Genomic_DNA"/>
</dbReference>
<evidence type="ECO:0000256" key="2">
    <source>
        <dbReference type="ARBA" id="ARBA00004604"/>
    </source>
</evidence>
<dbReference type="PANTHER" id="PTHR28127:SF1">
    <property type="entry name" value="RIBOSOME ASSEMBLY PROTEIN 3"/>
    <property type="match status" value="1"/>
</dbReference>
<dbReference type="InterPro" id="IPR051898">
    <property type="entry name" value="Ribosome_Assembly_3"/>
</dbReference>
<keyword evidence="5" id="KW-0690">Ribosome biogenesis</keyword>
<dbReference type="PANTHER" id="PTHR28127">
    <property type="entry name" value="RIBOSOME ASSEMBLY PROTEIN 3"/>
    <property type="match status" value="1"/>
</dbReference>
<feature type="domain" description="Ribosome-assembly protein 3 C-terminal" evidence="9">
    <location>
        <begin position="148"/>
        <end position="193"/>
    </location>
</feature>
<protein>
    <recommendedName>
        <fullName evidence="4">Ribosome assembly protein 3</fullName>
    </recommendedName>
</protein>
<feature type="region of interest" description="Disordered" evidence="8">
    <location>
        <begin position="1"/>
        <end position="142"/>
    </location>
</feature>